<feature type="domain" description="WRKY" evidence="8">
    <location>
        <begin position="250"/>
        <end position="276"/>
    </location>
</feature>
<dbReference type="GO" id="GO:0005634">
    <property type="term" value="C:nucleus"/>
    <property type="evidence" value="ECO:0007669"/>
    <property type="project" value="UniProtKB-SubCell"/>
</dbReference>
<sequence length="283" mass="31536">VPADLNPQRSEQYVQTQGQCQTQSFASSPTIKGEMTVSSNELSLLGPIQMATTGTIVPAEVDSDEPKQMGQPTAGIQASHSDHKGGGPSMPSDDGYNWRKYGQKHVKGSEFPRSYYKCTHPNCEVKKLFERSHDGQITEIIYKGTHDHPKPQLSRRYSAGNMMSIQEERPDKVSSLTCRDGSMYGQMSHAMETNGTPDLSPVANDDSVEPDVDDDDQYSKRSRKMDALVADVTPVVKPIREPRVVVQTLSEVDILDDGYRWRKYGQKVVRGNPNPRYVSNLMI</sequence>
<evidence type="ECO:0000256" key="1">
    <source>
        <dbReference type="ARBA" id="ARBA00004123"/>
    </source>
</evidence>
<dbReference type="AlphaFoldDB" id="A0A067F7X5"/>
<dbReference type="SMART" id="SM00774">
    <property type="entry name" value="WRKY"/>
    <property type="match status" value="2"/>
</dbReference>
<dbReference type="PANTHER" id="PTHR31221:SF193">
    <property type="entry name" value="WRKY TRANSCRIPTION FACTOR PROTEIN 1-RELATED"/>
    <property type="match status" value="1"/>
</dbReference>
<keyword evidence="3" id="KW-0805">Transcription regulation</keyword>
<feature type="region of interest" description="Disordered" evidence="7">
    <location>
        <begin position="187"/>
        <end position="220"/>
    </location>
</feature>
<protein>
    <recommendedName>
        <fullName evidence="8">WRKY domain-containing protein</fullName>
    </recommendedName>
</protein>
<comment type="subcellular location">
    <subcellularLocation>
        <location evidence="1">Nucleus</location>
    </subcellularLocation>
</comment>
<keyword evidence="2" id="KW-0677">Repeat</keyword>
<dbReference type="InterPro" id="IPR036576">
    <property type="entry name" value="WRKY_dom_sf"/>
</dbReference>
<feature type="compositionally biased region" description="Low complexity" evidence="7">
    <location>
        <begin position="12"/>
        <end position="23"/>
    </location>
</feature>
<dbReference type="PANTHER" id="PTHR31221">
    <property type="entry name" value="WRKY TRANSCRIPTION FACTOR PROTEIN 1-RELATED"/>
    <property type="match status" value="1"/>
</dbReference>
<keyword evidence="5" id="KW-0804">Transcription</keyword>
<dbReference type="Pfam" id="PF03106">
    <property type="entry name" value="WRKY"/>
    <property type="match status" value="2"/>
</dbReference>
<reference evidence="9 10" key="1">
    <citation type="submission" date="2014-04" db="EMBL/GenBank/DDBJ databases">
        <authorList>
            <consortium name="International Citrus Genome Consortium"/>
            <person name="Gmitter F."/>
            <person name="Chen C."/>
            <person name="Farmerie W."/>
            <person name="Harkins T."/>
            <person name="Desany B."/>
            <person name="Mohiuddin M."/>
            <person name="Kodira C."/>
            <person name="Borodovsky M."/>
            <person name="Lomsadze A."/>
            <person name="Burns P."/>
            <person name="Jenkins J."/>
            <person name="Prochnik S."/>
            <person name="Shu S."/>
            <person name="Chapman J."/>
            <person name="Pitluck S."/>
            <person name="Schmutz J."/>
            <person name="Rokhsar D."/>
        </authorList>
    </citation>
    <scope>NUCLEOTIDE SEQUENCE</scope>
</reference>
<feature type="compositionally biased region" description="Acidic residues" evidence="7">
    <location>
        <begin position="206"/>
        <end position="216"/>
    </location>
</feature>
<keyword evidence="6" id="KW-0539">Nucleus</keyword>
<evidence type="ECO:0000313" key="9">
    <source>
        <dbReference type="EMBL" id="KDO62210.1"/>
    </source>
</evidence>
<evidence type="ECO:0000256" key="7">
    <source>
        <dbReference type="SAM" id="MobiDB-lite"/>
    </source>
</evidence>
<feature type="compositionally biased region" description="Polar residues" evidence="7">
    <location>
        <begin position="24"/>
        <end position="34"/>
    </location>
</feature>
<name>A0A067F7X5_CITSI</name>
<gene>
    <name evidence="9" type="ORF">CISIN_1g0084581mg</name>
</gene>
<dbReference type="InterPro" id="IPR003657">
    <property type="entry name" value="WRKY_dom"/>
</dbReference>
<dbReference type="Gene3D" id="2.20.25.80">
    <property type="entry name" value="WRKY domain"/>
    <property type="match status" value="2"/>
</dbReference>
<dbReference type="GO" id="GO:0003700">
    <property type="term" value="F:DNA-binding transcription factor activity"/>
    <property type="evidence" value="ECO:0007669"/>
    <property type="project" value="InterPro"/>
</dbReference>
<evidence type="ECO:0000256" key="2">
    <source>
        <dbReference type="ARBA" id="ARBA00022737"/>
    </source>
</evidence>
<evidence type="ECO:0000256" key="6">
    <source>
        <dbReference type="ARBA" id="ARBA00023242"/>
    </source>
</evidence>
<evidence type="ECO:0000259" key="8">
    <source>
        <dbReference type="PROSITE" id="PS50811"/>
    </source>
</evidence>
<evidence type="ECO:0000256" key="5">
    <source>
        <dbReference type="ARBA" id="ARBA00023163"/>
    </source>
</evidence>
<dbReference type="FunFam" id="2.20.25.80:FF:000006">
    <property type="entry name" value="WRKY transcription factor"/>
    <property type="match status" value="1"/>
</dbReference>
<feature type="non-terminal residue" evidence="9">
    <location>
        <position position="1"/>
    </location>
</feature>
<keyword evidence="10" id="KW-1185">Reference proteome</keyword>
<evidence type="ECO:0000313" key="10">
    <source>
        <dbReference type="Proteomes" id="UP000027120"/>
    </source>
</evidence>
<proteinExistence type="predicted"/>
<dbReference type="InterPro" id="IPR044810">
    <property type="entry name" value="WRKY_plant"/>
</dbReference>
<feature type="region of interest" description="Disordered" evidence="7">
    <location>
        <begin position="1"/>
        <end position="34"/>
    </location>
</feature>
<evidence type="ECO:0000256" key="3">
    <source>
        <dbReference type="ARBA" id="ARBA00023015"/>
    </source>
</evidence>
<keyword evidence="4" id="KW-0238">DNA-binding</keyword>
<accession>A0A067F7X5</accession>
<dbReference type="PROSITE" id="PS50811">
    <property type="entry name" value="WRKY"/>
    <property type="match status" value="2"/>
</dbReference>
<feature type="region of interest" description="Disordered" evidence="7">
    <location>
        <begin position="58"/>
        <end position="97"/>
    </location>
</feature>
<dbReference type="EMBL" id="KK784921">
    <property type="protein sequence ID" value="KDO62210.1"/>
    <property type="molecule type" value="Genomic_DNA"/>
</dbReference>
<feature type="domain" description="WRKY" evidence="8">
    <location>
        <begin position="93"/>
        <end position="151"/>
    </location>
</feature>
<dbReference type="Proteomes" id="UP000027120">
    <property type="component" value="Unassembled WGS sequence"/>
</dbReference>
<dbReference type="GO" id="GO:0043565">
    <property type="term" value="F:sequence-specific DNA binding"/>
    <property type="evidence" value="ECO:0007669"/>
    <property type="project" value="InterPro"/>
</dbReference>
<organism evidence="9 10">
    <name type="scientific">Citrus sinensis</name>
    <name type="common">Sweet orange</name>
    <name type="synonym">Citrus aurantium var. sinensis</name>
    <dbReference type="NCBI Taxonomy" id="2711"/>
    <lineage>
        <taxon>Eukaryota</taxon>
        <taxon>Viridiplantae</taxon>
        <taxon>Streptophyta</taxon>
        <taxon>Embryophyta</taxon>
        <taxon>Tracheophyta</taxon>
        <taxon>Spermatophyta</taxon>
        <taxon>Magnoliopsida</taxon>
        <taxon>eudicotyledons</taxon>
        <taxon>Gunneridae</taxon>
        <taxon>Pentapetalae</taxon>
        <taxon>rosids</taxon>
        <taxon>malvids</taxon>
        <taxon>Sapindales</taxon>
        <taxon>Rutaceae</taxon>
        <taxon>Aurantioideae</taxon>
        <taxon>Citrus</taxon>
    </lineage>
</organism>
<feature type="compositionally biased region" description="Polar residues" evidence="7">
    <location>
        <begin position="70"/>
        <end position="79"/>
    </location>
</feature>
<dbReference type="SUPFAM" id="SSF118290">
    <property type="entry name" value="WRKY DNA-binding domain"/>
    <property type="match status" value="2"/>
</dbReference>
<evidence type="ECO:0000256" key="4">
    <source>
        <dbReference type="ARBA" id="ARBA00023125"/>
    </source>
</evidence>